<protein>
    <submittedName>
        <fullName evidence="3">Putative DNA polymerase theta</fullName>
    </submittedName>
</protein>
<dbReference type="VEuPathDB" id="TriTrypDB:TcIL3000.11.5840"/>
<feature type="compositionally biased region" description="Low complexity" evidence="1">
    <location>
        <begin position="518"/>
        <end position="527"/>
    </location>
</feature>
<feature type="domain" description="DNA-directed DNA polymerase family A palm" evidence="2">
    <location>
        <begin position="587"/>
        <end position="805"/>
    </location>
</feature>
<name>G0V0J6_TRYCI</name>
<feature type="region of interest" description="Disordered" evidence="1">
    <location>
        <begin position="507"/>
        <end position="527"/>
    </location>
</feature>
<dbReference type="InterPro" id="IPR043502">
    <property type="entry name" value="DNA/RNA_pol_sf"/>
</dbReference>
<dbReference type="PRINTS" id="PR00868">
    <property type="entry name" value="DNAPOLI"/>
</dbReference>
<dbReference type="Gene3D" id="1.10.150.20">
    <property type="entry name" value="5' to 3' exonuclease, C-terminal subdomain"/>
    <property type="match status" value="1"/>
</dbReference>
<sequence length="848" mass="94868">MSFTSNNGDESSVFFWAGELQKLRQECDDASIACSKDGVESDKKQEAVEAIPEQKGFIERSRSPPLQDEPFVKTLATQEVLDVLFSNEKSSPSRDQGVLSTDGVHSPVAKKMRCEATNVFSFSDKLFKGALGPVMIDVELAGNVSSLSDPSNFCMALLESDRAGAQVLKEVNSSVTIQILAGEDFFYTLRPSEYSPVIFLAKLLSCSDVTKIVMCAQPLYQFLFRFLGTDRVEVRNVVDISLCVKVIACYRGKPYTTMDSIDIRDIFCGFAEDIRKRIRARAEEIAASSLEEYQTQSEKCCSQNCSTTTQTTVSSSMYSKPVLRELLCNLLSTYEFYDTHLKPVLESPLTKSATASLRSQCILQTEVSFLCEVMTHHGMFVKKKLLDSMMKDLNAQITDIAEYLSEITASSPSQESGVPKINVLTASAEDVVTYLRCRYRHTFPRDGEWEKQLENFCQNESDDTSPGKLFGRAWLALHERLQFQKALRGSMENINLIHRVVDVGTRSQEKTENESCPSSGSTCDSAGSSTKKVYLLSVHPQWSVHHNTTGRIYCSKPNLQTIPKKPSKCIYLNPKNANSGHIFTNPEWTMRHLYGPPPGCTILSVDFNQIELRVLAHLSGDRRLIEQLSNEYDVLLAITRRIADIPNENAVPPSLREAIKVIVYGLVYGMGTSQMQQRIENLTVENEEERALTRKYKAHTLVNEFHAFYGVAAKYLANVRLAAFHENRVGTLTGSQDLSTELDGNRRKQHAVARALQGGAATIMHHVMTAVHRQRHQFVPNLPAAPFALVMSVHDELVYSVVNEYVYVVARKIKEIIQQHTQILSLRVPLEVSVRAGETLGSLKVLDI</sequence>
<dbReference type="SUPFAM" id="SSF56672">
    <property type="entry name" value="DNA/RNA polymerases"/>
    <property type="match status" value="1"/>
</dbReference>
<accession>G0V0J6</accession>
<dbReference type="GO" id="GO:0006302">
    <property type="term" value="P:double-strand break repair"/>
    <property type="evidence" value="ECO:0007669"/>
    <property type="project" value="TreeGrafter"/>
</dbReference>
<dbReference type="PANTHER" id="PTHR10133:SF62">
    <property type="entry name" value="DNA POLYMERASE THETA"/>
    <property type="match status" value="1"/>
</dbReference>
<evidence type="ECO:0000256" key="1">
    <source>
        <dbReference type="SAM" id="MobiDB-lite"/>
    </source>
</evidence>
<dbReference type="EMBL" id="HE575324">
    <property type="protein sequence ID" value="CCC95167.1"/>
    <property type="molecule type" value="Genomic_DNA"/>
</dbReference>
<gene>
    <name evidence="3" type="ORF">TCIL3000_11_5840</name>
</gene>
<proteinExistence type="predicted"/>
<evidence type="ECO:0000259" key="2">
    <source>
        <dbReference type="SMART" id="SM00482"/>
    </source>
</evidence>
<organism evidence="3">
    <name type="scientific">Trypanosoma congolense (strain IL3000)</name>
    <dbReference type="NCBI Taxonomy" id="1068625"/>
    <lineage>
        <taxon>Eukaryota</taxon>
        <taxon>Discoba</taxon>
        <taxon>Euglenozoa</taxon>
        <taxon>Kinetoplastea</taxon>
        <taxon>Metakinetoplastina</taxon>
        <taxon>Trypanosomatida</taxon>
        <taxon>Trypanosomatidae</taxon>
        <taxon>Trypanosoma</taxon>
        <taxon>Nannomonas</taxon>
    </lineage>
</organism>
<dbReference type="GO" id="GO:0003677">
    <property type="term" value="F:DNA binding"/>
    <property type="evidence" value="ECO:0007669"/>
    <property type="project" value="InterPro"/>
</dbReference>
<dbReference type="PANTHER" id="PTHR10133">
    <property type="entry name" value="DNA POLYMERASE I"/>
    <property type="match status" value="1"/>
</dbReference>
<dbReference type="GO" id="GO:0006261">
    <property type="term" value="P:DNA-templated DNA replication"/>
    <property type="evidence" value="ECO:0007669"/>
    <property type="project" value="InterPro"/>
</dbReference>
<dbReference type="Pfam" id="PF00476">
    <property type="entry name" value="DNA_pol_A"/>
    <property type="match status" value="1"/>
</dbReference>
<dbReference type="GO" id="GO:0003887">
    <property type="term" value="F:DNA-directed DNA polymerase activity"/>
    <property type="evidence" value="ECO:0007669"/>
    <property type="project" value="InterPro"/>
</dbReference>
<dbReference type="InterPro" id="IPR002298">
    <property type="entry name" value="DNA_polymerase_A"/>
</dbReference>
<dbReference type="Gene3D" id="3.30.70.370">
    <property type="match status" value="1"/>
</dbReference>
<evidence type="ECO:0000313" key="3">
    <source>
        <dbReference type="EMBL" id="CCC95167.1"/>
    </source>
</evidence>
<dbReference type="InterPro" id="IPR001098">
    <property type="entry name" value="DNA-dir_DNA_pol_A_palm_dom"/>
</dbReference>
<reference evidence="3" key="1">
    <citation type="journal article" date="2012" name="Proc. Natl. Acad. Sci. U.S.A.">
        <title>Antigenic diversity is generated by distinct evolutionary mechanisms in African trypanosome species.</title>
        <authorList>
            <person name="Jackson A.P."/>
            <person name="Berry A."/>
            <person name="Aslett M."/>
            <person name="Allison H.C."/>
            <person name="Burton P."/>
            <person name="Vavrova-Anderson J."/>
            <person name="Brown R."/>
            <person name="Browne H."/>
            <person name="Corton N."/>
            <person name="Hauser H."/>
            <person name="Gamble J."/>
            <person name="Gilderthorp R."/>
            <person name="Marcello L."/>
            <person name="McQuillan J."/>
            <person name="Otto T.D."/>
            <person name="Quail M.A."/>
            <person name="Sanders M.J."/>
            <person name="van Tonder A."/>
            <person name="Ginger M.L."/>
            <person name="Field M.C."/>
            <person name="Barry J.D."/>
            <person name="Hertz-Fowler C."/>
            <person name="Berriman M."/>
        </authorList>
    </citation>
    <scope>NUCLEOTIDE SEQUENCE</scope>
    <source>
        <strain evidence="3">IL3000</strain>
    </source>
</reference>
<dbReference type="AlphaFoldDB" id="G0V0J6"/>
<dbReference type="SMART" id="SM00482">
    <property type="entry name" value="POLAc"/>
    <property type="match status" value="1"/>
</dbReference>